<comment type="caution">
    <text evidence="3">The sequence shown here is derived from an EMBL/GenBank/DDBJ whole genome shotgun (WGS) entry which is preliminary data.</text>
</comment>
<dbReference type="Proteomes" id="UP000634919">
    <property type="component" value="Unassembled WGS sequence"/>
</dbReference>
<organism evidence="3 4">
    <name type="scientific">Comamonas avium</name>
    <dbReference type="NCBI Taxonomy" id="2762231"/>
    <lineage>
        <taxon>Bacteria</taxon>
        <taxon>Pseudomonadati</taxon>
        <taxon>Pseudomonadota</taxon>
        <taxon>Betaproteobacteria</taxon>
        <taxon>Burkholderiales</taxon>
        <taxon>Comamonadaceae</taxon>
        <taxon>Comamonas</taxon>
    </lineage>
</organism>
<dbReference type="Pfam" id="PF13478">
    <property type="entry name" value="XdhC_C"/>
    <property type="match status" value="1"/>
</dbReference>
<dbReference type="InterPro" id="IPR014308">
    <property type="entry name" value="Xanthine_DH_XdhC"/>
</dbReference>
<dbReference type="NCBIfam" id="TIGR02964">
    <property type="entry name" value="xanthine_xdhC"/>
    <property type="match status" value="1"/>
</dbReference>
<evidence type="ECO:0000313" key="4">
    <source>
        <dbReference type="Proteomes" id="UP000634919"/>
    </source>
</evidence>
<reference evidence="3 4" key="1">
    <citation type="submission" date="2020-08" db="EMBL/GenBank/DDBJ databases">
        <title>A Genomic Blueprint of the Chicken Gut Microbiome.</title>
        <authorList>
            <person name="Gilroy R."/>
            <person name="Ravi A."/>
            <person name="Getino M."/>
            <person name="Pursley I."/>
            <person name="Horton D.L."/>
            <person name="Alikhan N.-F."/>
            <person name="Baker D."/>
            <person name="Gharbi K."/>
            <person name="Hall N."/>
            <person name="Watson M."/>
            <person name="Adriaenssens E.M."/>
            <person name="Foster-Nyarko E."/>
            <person name="Jarju S."/>
            <person name="Secka A."/>
            <person name="Antonio M."/>
            <person name="Oren A."/>
            <person name="Chaudhuri R."/>
            <person name="La Ragione R.M."/>
            <person name="Hildebrand F."/>
            <person name="Pallen M.J."/>
        </authorList>
    </citation>
    <scope>NUCLEOTIDE SEQUENCE [LARGE SCALE GENOMIC DNA]</scope>
    <source>
        <strain evidence="3 4">Sa2CVA6</strain>
    </source>
</reference>
<dbReference type="InterPro" id="IPR003777">
    <property type="entry name" value="XdhC_CoxI"/>
</dbReference>
<feature type="domain" description="XdhC- CoxI" evidence="1">
    <location>
        <begin position="12"/>
        <end position="68"/>
    </location>
</feature>
<dbReference type="InterPro" id="IPR027051">
    <property type="entry name" value="XdhC_Rossmann_dom"/>
</dbReference>
<dbReference type="PANTHER" id="PTHR30388">
    <property type="entry name" value="ALDEHYDE OXIDOREDUCTASE MOLYBDENUM COFACTOR ASSEMBLY PROTEIN"/>
    <property type="match status" value="1"/>
</dbReference>
<dbReference type="RefSeq" id="WP_191723544.1">
    <property type="nucleotide sequence ID" value="NZ_JACSQK010000005.1"/>
</dbReference>
<dbReference type="PANTHER" id="PTHR30388:SF6">
    <property type="entry name" value="XANTHINE DEHYDROGENASE SUBUNIT A-RELATED"/>
    <property type="match status" value="1"/>
</dbReference>
<dbReference type="Gene3D" id="3.40.50.720">
    <property type="entry name" value="NAD(P)-binding Rossmann-like Domain"/>
    <property type="match status" value="1"/>
</dbReference>
<gene>
    <name evidence="3" type="primary">xdhC</name>
    <name evidence="3" type="ORF">H9646_11725</name>
</gene>
<evidence type="ECO:0000313" key="3">
    <source>
        <dbReference type="EMBL" id="MBD7961155.1"/>
    </source>
</evidence>
<name>A0ABR8SCH6_9BURK</name>
<accession>A0ABR8SCH6</accession>
<evidence type="ECO:0000259" key="1">
    <source>
        <dbReference type="Pfam" id="PF02625"/>
    </source>
</evidence>
<dbReference type="InterPro" id="IPR052698">
    <property type="entry name" value="MoCofactor_Util/Proc"/>
</dbReference>
<protein>
    <submittedName>
        <fullName evidence="3">Xanthine dehydrogenase accessory protein XdhC</fullName>
    </submittedName>
</protein>
<sequence>MNDWECLHAALAQGPVCLVEVTAIQGSAPRGPGAWMAVQENALIGTIGGGHLEWEATRLAREWVQQGLQGHSRTHRLALGPSLGQCCGGAVDIRLSVVAHQAALEAVAARLQQVRVPVALFGAGHVGHALVRVLQPLPFTVHWVDSRDGVFPSPVPAHVFCEHSSPVQDAVRDLPAHSLVLVMSFSHAEDLDVVCACLRRQRTQGDMPFLGLIGSATKWAVFQRRLLERGFTQAEIAHITCPIGVAGVPGKEPEVIAIAVAAQLLQQRQQQLSSR</sequence>
<dbReference type="Pfam" id="PF02625">
    <property type="entry name" value="XdhC_CoxI"/>
    <property type="match status" value="1"/>
</dbReference>
<keyword evidence="4" id="KW-1185">Reference proteome</keyword>
<dbReference type="EMBL" id="JACSQK010000005">
    <property type="protein sequence ID" value="MBD7961155.1"/>
    <property type="molecule type" value="Genomic_DNA"/>
</dbReference>
<evidence type="ECO:0000259" key="2">
    <source>
        <dbReference type="Pfam" id="PF13478"/>
    </source>
</evidence>
<proteinExistence type="predicted"/>
<feature type="domain" description="XdhC Rossmann" evidence="2">
    <location>
        <begin position="119"/>
        <end position="264"/>
    </location>
</feature>